<dbReference type="EMBL" id="BORR01000030">
    <property type="protein sequence ID" value="GIO39993.1"/>
    <property type="molecule type" value="Genomic_DNA"/>
</dbReference>
<comment type="caution">
    <text evidence="2">The sequence shown here is derived from an EMBL/GenBank/DDBJ whole genome shotgun (WGS) entry which is preliminary data.</text>
</comment>
<dbReference type="PROSITE" id="PS51257">
    <property type="entry name" value="PROKAR_LIPOPROTEIN"/>
    <property type="match status" value="1"/>
</dbReference>
<evidence type="ECO:0000256" key="1">
    <source>
        <dbReference type="SAM" id="SignalP"/>
    </source>
</evidence>
<organism evidence="2 3">
    <name type="scientific">Paenibacillus antibioticophila</name>
    <dbReference type="NCBI Taxonomy" id="1274374"/>
    <lineage>
        <taxon>Bacteria</taxon>
        <taxon>Bacillati</taxon>
        <taxon>Bacillota</taxon>
        <taxon>Bacilli</taxon>
        <taxon>Bacillales</taxon>
        <taxon>Paenibacillaceae</taxon>
        <taxon>Paenibacillus</taxon>
    </lineage>
</organism>
<sequence length="370" mass="40102">MKNTTLTKAICLLSILLLAAGCNGTKENGKVTIQEPGSSITVIDDEKGDAGEPGISIVKIDAYEELEISDWLDENTVIVAKENESLKEMSLEELAGHHPRSLYKYNLSTKEYSLLKEEPNLNLGGAKLSPDRKYLLYSGYSLGDPSYEVLDLNNLKSFKISGETIGNVGSAYWADQDTIVGAGYMNGAYIADTKGNATPLSVLDQESLFIVRTVKDKVYYNTSDDNTLQTLDLKTRGTASLNLPNVGGLYPSPDGNKILVLQYNGAKQTLSLADTDGTNLKKIAEGVELGGISWSPDQRMIAYSMKGEENGASVSGLYVHDLLAGESTPIAVDITNVLTSWSPNGEQLAYAQWDGEHYNSSIVYLKSSLQ</sequence>
<dbReference type="InterPro" id="IPR011042">
    <property type="entry name" value="6-blade_b-propeller_TolB-like"/>
</dbReference>
<evidence type="ECO:0000313" key="3">
    <source>
        <dbReference type="Proteomes" id="UP000681162"/>
    </source>
</evidence>
<dbReference type="Proteomes" id="UP000681162">
    <property type="component" value="Unassembled WGS sequence"/>
</dbReference>
<evidence type="ECO:0000313" key="2">
    <source>
        <dbReference type="EMBL" id="GIO39993.1"/>
    </source>
</evidence>
<keyword evidence="3" id="KW-1185">Reference proteome</keyword>
<dbReference type="AlphaFoldDB" id="A0A919Y0H3"/>
<feature type="chain" id="PRO_5039643659" description="TolB protein" evidence="1">
    <location>
        <begin position="20"/>
        <end position="370"/>
    </location>
</feature>
<feature type="signal peptide" evidence="1">
    <location>
        <begin position="1"/>
        <end position="19"/>
    </location>
</feature>
<dbReference type="PANTHER" id="PTHR36842">
    <property type="entry name" value="PROTEIN TOLB HOMOLOG"/>
    <property type="match status" value="1"/>
</dbReference>
<protein>
    <recommendedName>
        <fullName evidence="4">TolB protein</fullName>
    </recommendedName>
</protein>
<gene>
    <name evidence="2" type="ORF">J41TS12_48540</name>
</gene>
<keyword evidence="1" id="KW-0732">Signal</keyword>
<dbReference type="SUPFAM" id="SSF69304">
    <property type="entry name" value="Tricorn protease N-terminal domain"/>
    <property type="match status" value="1"/>
</dbReference>
<accession>A0A919Y0H3</accession>
<dbReference type="Gene3D" id="2.120.10.30">
    <property type="entry name" value="TolB, C-terminal domain"/>
    <property type="match status" value="1"/>
</dbReference>
<reference evidence="2 3" key="1">
    <citation type="submission" date="2021-03" db="EMBL/GenBank/DDBJ databases">
        <title>Antimicrobial resistance genes in bacteria isolated from Japanese honey, and their potential for conferring macrolide and lincosamide resistance in the American foulbrood pathogen Paenibacillus larvae.</title>
        <authorList>
            <person name="Okamoto M."/>
            <person name="Kumagai M."/>
            <person name="Kanamori H."/>
            <person name="Takamatsu D."/>
        </authorList>
    </citation>
    <scope>NUCLEOTIDE SEQUENCE [LARGE SCALE GENOMIC DNA]</scope>
    <source>
        <strain evidence="2 3">J41TS12</strain>
    </source>
</reference>
<dbReference type="PANTHER" id="PTHR36842:SF1">
    <property type="entry name" value="PROTEIN TOLB"/>
    <property type="match status" value="1"/>
</dbReference>
<name>A0A919Y0H3_9BACL</name>
<evidence type="ECO:0008006" key="4">
    <source>
        <dbReference type="Google" id="ProtNLM"/>
    </source>
</evidence>
<proteinExistence type="predicted"/>
<dbReference type="RefSeq" id="WP_212943863.1">
    <property type="nucleotide sequence ID" value="NZ_BORR01000030.1"/>
</dbReference>